<feature type="region of interest" description="Disordered" evidence="1">
    <location>
        <begin position="109"/>
        <end position="152"/>
    </location>
</feature>
<dbReference type="AlphaFoldDB" id="A0A165D1N4"/>
<evidence type="ECO:0000313" key="3">
    <source>
        <dbReference type="Proteomes" id="UP000076842"/>
    </source>
</evidence>
<dbReference type="EMBL" id="KV424087">
    <property type="protein sequence ID" value="KZT51875.1"/>
    <property type="molecule type" value="Genomic_DNA"/>
</dbReference>
<dbReference type="InParanoid" id="A0A165D1N4"/>
<organism evidence="2 3">
    <name type="scientific">Calocera cornea HHB12733</name>
    <dbReference type="NCBI Taxonomy" id="1353952"/>
    <lineage>
        <taxon>Eukaryota</taxon>
        <taxon>Fungi</taxon>
        <taxon>Dikarya</taxon>
        <taxon>Basidiomycota</taxon>
        <taxon>Agaricomycotina</taxon>
        <taxon>Dacrymycetes</taxon>
        <taxon>Dacrymycetales</taxon>
        <taxon>Dacrymycetaceae</taxon>
        <taxon>Calocera</taxon>
    </lineage>
</organism>
<evidence type="ECO:0000313" key="2">
    <source>
        <dbReference type="EMBL" id="KZT51875.1"/>
    </source>
</evidence>
<proteinExistence type="predicted"/>
<protein>
    <submittedName>
        <fullName evidence="2">Uncharacterized protein</fullName>
    </submittedName>
</protein>
<evidence type="ECO:0000256" key="1">
    <source>
        <dbReference type="SAM" id="MobiDB-lite"/>
    </source>
</evidence>
<dbReference type="Proteomes" id="UP000076842">
    <property type="component" value="Unassembled WGS sequence"/>
</dbReference>
<keyword evidence="3" id="KW-1185">Reference proteome</keyword>
<accession>A0A165D1N4</accession>
<gene>
    <name evidence="2" type="ORF">CALCODRAFT_112220</name>
</gene>
<sequence>MALISGACSAPSTRWPSLCPDWPFGMCKRTGRRREGGEGRGQRGQGDGLGQMPVPASCKEARARPAHRKGSRHSIGRDRSLCFGRIQRAPEGTQVGLRVVPYVVSLSSSAKQQHSPLTDRAGAETSPVPPYPALSQSAPRPHTATGDKSPIHQTLPSSFFHSPFLWLWEALREEARKPTTGWRGSARHLEETGGVCGMREEGMRTVSAGFTVFIVLCSLGRVCIRSVAGGLLRAITLSIIYSCYAERISFPVPLSDSR</sequence>
<name>A0A165D1N4_9BASI</name>
<feature type="region of interest" description="Disordered" evidence="1">
    <location>
        <begin position="30"/>
        <end position="53"/>
    </location>
</feature>
<reference evidence="2 3" key="1">
    <citation type="journal article" date="2016" name="Mol. Biol. Evol.">
        <title>Comparative Genomics of Early-Diverging Mushroom-Forming Fungi Provides Insights into the Origins of Lignocellulose Decay Capabilities.</title>
        <authorList>
            <person name="Nagy L.G."/>
            <person name="Riley R."/>
            <person name="Tritt A."/>
            <person name="Adam C."/>
            <person name="Daum C."/>
            <person name="Floudas D."/>
            <person name="Sun H."/>
            <person name="Yadav J.S."/>
            <person name="Pangilinan J."/>
            <person name="Larsson K.H."/>
            <person name="Matsuura K."/>
            <person name="Barry K."/>
            <person name="Labutti K."/>
            <person name="Kuo R."/>
            <person name="Ohm R.A."/>
            <person name="Bhattacharya S.S."/>
            <person name="Shirouzu T."/>
            <person name="Yoshinaga Y."/>
            <person name="Martin F.M."/>
            <person name="Grigoriev I.V."/>
            <person name="Hibbett D.S."/>
        </authorList>
    </citation>
    <scope>NUCLEOTIDE SEQUENCE [LARGE SCALE GENOMIC DNA]</scope>
    <source>
        <strain evidence="2 3">HHB12733</strain>
    </source>
</reference>